<dbReference type="InterPro" id="IPR001769">
    <property type="entry name" value="Gingipain"/>
</dbReference>
<evidence type="ECO:0000313" key="3">
    <source>
        <dbReference type="EMBL" id="OUS17900.1"/>
    </source>
</evidence>
<evidence type="ECO:0000259" key="2">
    <source>
        <dbReference type="Pfam" id="PF01364"/>
    </source>
</evidence>
<keyword evidence="3" id="KW-0282">Flagellum</keyword>
<comment type="caution">
    <text evidence="3">The sequence shown here is derived from an EMBL/GenBank/DDBJ whole genome shotgun (WGS) entry which is preliminary data.</text>
</comment>
<dbReference type="SUPFAM" id="SSF52129">
    <property type="entry name" value="Caspase-like"/>
    <property type="match status" value="1"/>
</dbReference>
<dbReference type="NCBIfam" id="NF033707">
    <property type="entry name" value="T9SS_sortase"/>
    <property type="match status" value="1"/>
</dbReference>
<dbReference type="AlphaFoldDB" id="A0A1Z8B5Q3"/>
<dbReference type="InterPro" id="IPR026444">
    <property type="entry name" value="Secre_tail"/>
</dbReference>
<reference evidence="4" key="1">
    <citation type="journal article" date="2017" name="Proc. Natl. Acad. Sci. U.S.A.">
        <title>Simulation of Deepwater Horizon oil plume reveals substrate specialization within a complex community of hydrocarbon-degraders.</title>
        <authorList>
            <person name="Hu P."/>
            <person name="Dubinsky E.A."/>
            <person name="Probst A.J."/>
            <person name="Wang J."/>
            <person name="Sieber C.M.K."/>
            <person name="Tom L.M."/>
            <person name="Gardinali P."/>
            <person name="Banfield J.F."/>
            <person name="Atlas R.M."/>
            <person name="Andersen G.L."/>
        </authorList>
    </citation>
    <scope>NUCLEOTIDE SEQUENCE [LARGE SCALE GENOMIC DNA]</scope>
</reference>
<evidence type="ECO:0000313" key="4">
    <source>
        <dbReference type="Proteomes" id="UP000196102"/>
    </source>
</evidence>
<gene>
    <name evidence="3" type="ORF">A9Q93_04550</name>
</gene>
<dbReference type="GO" id="GO:0008234">
    <property type="term" value="F:cysteine-type peptidase activity"/>
    <property type="evidence" value="ECO:0007669"/>
    <property type="project" value="InterPro"/>
</dbReference>
<dbReference type="Gene3D" id="3.40.50.1460">
    <property type="match status" value="1"/>
</dbReference>
<keyword evidence="1" id="KW-0732">Signal</keyword>
<dbReference type="InterPro" id="IPR029030">
    <property type="entry name" value="Caspase-like_dom_sf"/>
</dbReference>
<dbReference type="GO" id="GO:0006508">
    <property type="term" value="P:proteolysis"/>
    <property type="evidence" value="ECO:0007669"/>
    <property type="project" value="InterPro"/>
</dbReference>
<feature type="domain" description="Gingipain" evidence="2">
    <location>
        <begin position="486"/>
        <end position="857"/>
    </location>
</feature>
<dbReference type="NCBIfam" id="TIGR04183">
    <property type="entry name" value="Por_Secre_tail"/>
    <property type="match status" value="1"/>
</dbReference>
<organism evidence="3 4">
    <name type="scientific">Nonlabens dokdonensis</name>
    <dbReference type="NCBI Taxonomy" id="328515"/>
    <lineage>
        <taxon>Bacteria</taxon>
        <taxon>Pseudomonadati</taxon>
        <taxon>Bacteroidota</taxon>
        <taxon>Flavobacteriia</taxon>
        <taxon>Flavobacteriales</taxon>
        <taxon>Flavobacteriaceae</taxon>
        <taxon>Nonlabens</taxon>
    </lineage>
</organism>
<evidence type="ECO:0000256" key="1">
    <source>
        <dbReference type="ARBA" id="ARBA00022729"/>
    </source>
</evidence>
<dbReference type="Proteomes" id="UP000196102">
    <property type="component" value="Unassembled WGS sequence"/>
</dbReference>
<dbReference type="Gene3D" id="3.40.50.10390">
    <property type="entry name" value="Gingipain r, domain 1"/>
    <property type="match status" value="1"/>
</dbReference>
<sequence length="1224" mass="136039">DGDQIFWSKSFESNQKVNEFSIRISNIKTQVINKRDLGQLDVSRVPNEFQYSLRNALSRKRNYAQLKVSPIYKDGNQYKKVLSFSYSYEQAPIQVQQKTASFGNSILASGNWYRFKVENTGVHRINSSFLSNLGIDVNSIDPSRIKIYGHGGKSLPLVNSDDQFYDAPELAITVTGDSDGSFDNGDVILFYGVATDTDFVAENDSFINPYTDDSYYYITVDGAIGKRILPFVQPSGVPSTTYDYYYGKQHHEVDERNIGSIGRIWYGERFDFEPEQTFEFDFENVVSSLPARIRITTGAVADNGTTMSFSLNGQNLGSTSLNGLAGQNINAASRAAFLNTSTNISTSNVSITVSYNNNGNPGAQGFLDYIDLEVPQSLTGTGNQFRFSVPDATSQSGVVAYQFSNSSDVKEVWDVTDPYNVTKVVNSTADAAFSFFDVGGIAKEYIAVDDSDYYNAISISNSRVANQNLKGTIFNDSSGNFRDIDYLIVTPEFLESEAQRLANYHIVESNLNTKVVTLQEIYNEFSEGRQEISAIRNFVRYIYDNASSPANRIQYLNMFGDASYDYKDRIRVRDNIVPTFLSAQSTSLTVSYCTDDFFTFMDNGEGNVVASDLMDLAVGRMIVSDLQEAREMVDKVISYTAEPAFDKWRNNITLIGDDPDIPSDATLQENVNNLGDEIFANRPDYNVNKILLDSYQQFSTAGGPKYPDAVDDIRDAFEQGSLVINYFGHGNEDGLAREFVITQSLVQNLRNPNTLPLFITVTCEFTRYDNPLRVSGGELTYLNAQGGAIATVATNRLIFVNVGAGFNNILDQYLFGYSNVEPISMAEALRLSKTDPSFQATSTRRVIAFLGDPALKLAFPLPKVVLTTVNGNPVATNTDVLKALDRVTLGGEVQNISGSRITDYNGTLAVTVFDKEINRETLGNDGTGDPVIILPFTQLGEALFRGQATITNGEFEFDFIMPRDTQIPVGEGRVSFYAKRDNLPEDQNGFSQEIQIGGINRNAPVDDVGPEVELFMNDTNFVSGGLTDSDPFLLAFLSDDNGINTSSGIGHDITGILDGDETNPYILNDYYEANEDDFTRGKVFFPLRDIEPGLHTLKVTAWDTYNNSAMNEIQFVVSESDGVELTRVLNYPNPFTSYTEFWFNHNRPFEPLDVQVQVMTISGKVVWSQNRNLTTTGFTSREITWDGRDDFGQRLGKGVYIYKITVKSTLTNKSASKIEKLVIL</sequence>
<keyword evidence="3" id="KW-0969">Cilium</keyword>
<dbReference type="Pfam" id="PF01364">
    <property type="entry name" value="Peptidase_C25"/>
    <property type="match status" value="1"/>
</dbReference>
<dbReference type="InterPro" id="IPR029031">
    <property type="entry name" value="Gingipain_N_sf"/>
</dbReference>
<dbReference type="RefSeq" id="WP_303686202.1">
    <property type="nucleotide sequence ID" value="NZ_MAAX01000074.1"/>
</dbReference>
<dbReference type="CDD" id="cd02258">
    <property type="entry name" value="Peptidase_C25_N"/>
    <property type="match status" value="1"/>
</dbReference>
<dbReference type="EMBL" id="MAAX01000074">
    <property type="protein sequence ID" value="OUS17900.1"/>
    <property type="molecule type" value="Genomic_DNA"/>
</dbReference>
<protein>
    <submittedName>
        <fullName evidence="3">Flagellar hook capping protein, Fjo24</fullName>
    </submittedName>
</protein>
<feature type="non-terminal residue" evidence="3">
    <location>
        <position position="1"/>
    </location>
</feature>
<keyword evidence="3" id="KW-0966">Cell projection</keyword>
<name>A0A1Z8B5Q3_9FLAO</name>
<dbReference type="Gene3D" id="2.60.40.4070">
    <property type="match status" value="1"/>
</dbReference>
<proteinExistence type="predicted"/>
<accession>A0A1Z8B5Q3</accession>